<keyword evidence="2" id="KW-0067">ATP-binding</keyword>
<keyword evidence="5" id="KW-0010">Activator</keyword>
<dbReference type="PROSITE" id="PS50045">
    <property type="entry name" value="SIGMA54_INTERACT_4"/>
    <property type="match status" value="1"/>
</dbReference>
<dbReference type="Pfam" id="PF02954">
    <property type="entry name" value="HTH_8"/>
    <property type="match status" value="1"/>
</dbReference>
<evidence type="ECO:0000256" key="6">
    <source>
        <dbReference type="ARBA" id="ARBA00023163"/>
    </source>
</evidence>
<dbReference type="PANTHER" id="PTHR32071:SF117">
    <property type="entry name" value="PTS-DEPENDENT DIHYDROXYACETONE KINASE OPERON REGULATORY PROTEIN-RELATED"/>
    <property type="match status" value="1"/>
</dbReference>
<feature type="domain" description="Sigma-54 factor interaction" evidence="7">
    <location>
        <begin position="188"/>
        <end position="414"/>
    </location>
</feature>
<organism evidence="8 9">
    <name type="scientific">Citrobacter europaeus</name>
    <dbReference type="NCBI Taxonomy" id="1914243"/>
    <lineage>
        <taxon>Bacteria</taxon>
        <taxon>Pseudomonadati</taxon>
        <taxon>Pseudomonadota</taxon>
        <taxon>Gammaproteobacteria</taxon>
        <taxon>Enterobacterales</taxon>
        <taxon>Enterobacteriaceae</taxon>
        <taxon>Citrobacter</taxon>
    </lineage>
</organism>
<proteinExistence type="predicted"/>
<dbReference type="InterPro" id="IPR029016">
    <property type="entry name" value="GAF-like_dom_sf"/>
</dbReference>
<dbReference type="SUPFAM" id="SSF55781">
    <property type="entry name" value="GAF domain-like"/>
    <property type="match status" value="1"/>
</dbReference>
<keyword evidence="4" id="KW-0238">DNA-binding</keyword>
<accession>A0ABY0JL39</accession>
<comment type="caution">
    <text evidence="8">The sequence shown here is derived from an EMBL/GenBank/DDBJ whole genome shotgun (WGS) entry which is preliminary data.</text>
</comment>
<dbReference type="InterPro" id="IPR002078">
    <property type="entry name" value="Sigma_54_int"/>
</dbReference>
<name>A0ABY0JL39_9ENTR</name>
<keyword evidence="9" id="KW-1185">Reference proteome</keyword>
<evidence type="ECO:0000313" key="9">
    <source>
        <dbReference type="Proteomes" id="UP000195338"/>
    </source>
</evidence>
<dbReference type="PANTHER" id="PTHR32071">
    <property type="entry name" value="TRANSCRIPTIONAL REGULATORY PROTEIN"/>
    <property type="match status" value="1"/>
</dbReference>
<sequence length="486" mass="55103">MDRTFSHLRTALCSSTQLEKSMYACLQSIPDSIVCDGIFFNYYRSDIRCIQFLALATHKTARLKRDVIPIPENIARQFNHSDNFSTQVIDNLSQCPLTEYVVSTCFRNIKSLILMRMHLDGLRLGAMGIFSHHANAFTPQHAELFESVRGELSLLAFIALSRQNLLVNNTPVPLSELPVPEENEKFIISQTNSHLYQLYRSLDKLANSEQPILLLGEEGVGKTTLASELQQRKTNRSGYYGLITPQGQLVIMRSGVVDRTINIDLNKTPNMAMFLILHQGSLLVKEIKSFPERWQTFLLGLHASYREYCQLQIIATQTQPFSMVQNSGIYDISKGHLTNQRYANILCQIITLPPLRYRHDDIPLLLTHYLRKLSGQHKYHTLPVLGDDALRLLLQYNWPGNITELIGLLENAFFRCPANELNIIIPRERNTLSISTLDEAIRQHIQKALKQTGGRISGKDGAAELLGVNSNTLYSKIKKLGIVVKD</sequence>
<keyword evidence="1" id="KW-0547">Nucleotide-binding</keyword>
<dbReference type="InterPro" id="IPR002197">
    <property type="entry name" value="HTH_Fis"/>
</dbReference>
<dbReference type="InterPro" id="IPR058031">
    <property type="entry name" value="AAA_lid_NorR"/>
</dbReference>
<evidence type="ECO:0000256" key="1">
    <source>
        <dbReference type="ARBA" id="ARBA00022741"/>
    </source>
</evidence>
<dbReference type="EMBL" id="FLUX01000011">
    <property type="protein sequence ID" value="SBW23606.1"/>
    <property type="molecule type" value="Genomic_DNA"/>
</dbReference>
<evidence type="ECO:0000313" key="8">
    <source>
        <dbReference type="EMBL" id="SBW23606.1"/>
    </source>
</evidence>
<dbReference type="InterPro" id="IPR009057">
    <property type="entry name" value="Homeodomain-like_sf"/>
</dbReference>
<evidence type="ECO:0000256" key="4">
    <source>
        <dbReference type="ARBA" id="ARBA00023125"/>
    </source>
</evidence>
<evidence type="ECO:0000256" key="3">
    <source>
        <dbReference type="ARBA" id="ARBA00023015"/>
    </source>
</evidence>
<reference evidence="8 9" key="1">
    <citation type="submission" date="2016-04" db="EMBL/GenBank/DDBJ databases">
        <authorList>
            <person name="Mornico D."/>
        </authorList>
    </citation>
    <scope>NUCLEOTIDE SEQUENCE [LARGE SCALE GENOMIC DNA]</scope>
    <source>
        <strain evidence="8 9">A121</strain>
    </source>
</reference>
<dbReference type="Pfam" id="PF14532">
    <property type="entry name" value="Sigma54_activ_2"/>
    <property type="match status" value="1"/>
</dbReference>
<protein>
    <submittedName>
        <fullName evidence="8">Formate hydrogenlyase transcriptional activator</fullName>
    </submittedName>
</protein>
<dbReference type="SUPFAM" id="SSF46689">
    <property type="entry name" value="Homeodomain-like"/>
    <property type="match status" value="1"/>
</dbReference>
<dbReference type="SUPFAM" id="SSF52540">
    <property type="entry name" value="P-loop containing nucleoside triphosphate hydrolases"/>
    <property type="match status" value="1"/>
</dbReference>
<dbReference type="Proteomes" id="UP000195338">
    <property type="component" value="Unassembled WGS sequence"/>
</dbReference>
<dbReference type="InterPro" id="IPR027417">
    <property type="entry name" value="P-loop_NTPase"/>
</dbReference>
<dbReference type="Gene3D" id="1.10.10.60">
    <property type="entry name" value="Homeodomain-like"/>
    <property type="match status" value="1"/>
</dbReference>
<dbReference type="InterPro" id="IPR025662">
    <property type="entry name" value="Sigma_54_int_dom_ATP-bd_1"/>
</dbReference>
<evidence type="ECO:0000259" key="7">
    <source>
        <dbReference type="PROSITE" id="PS50045"/>
    </source>
</evidence>
<evidence type="ECO:0000256" key="5">
    <source>
        <dbReference type="ARBA" id="ARBA00023159"/>
    </source>
</evidence>
<dbReference type="Gene3D" id="3.30.450.40">
    <property type="match status" value="1"/>
</dbReference>
<keyword evidence="6" id="KW-0804">Transcription</keyword>
<dbReference type="Gene3D" id="1.10.8.60">
    <property type="match status" value="1"/>
</dbReference>
<dbReference type="Pfam" id="PF25601">
    <property type="entry name" value="AAA_lid_14"/>
    <property type="match status" value="1"/>
</dbReference>
<dbReference type="RefSeq" id="WP_231130601.1">
    <property type="nucleotide sequence ID" value="NZ_FLUX01000011.1"/>
</dbReference>
<dbReference type="PROSITE" id="PS00675">
    <property type="entry name" value="SIGMA54_INTERACT_1"/>
    <property type="match status" value="1"/>
</dbReference>
<dbReference type="Gene3D" id="3.40.50.300">
    <property type="entry name" value="P-loop containing nucleotide triphosphate hydrolases"/>
    <property type="match status" value="1"/>
</dbReference>
<keyword evidence="3" id="KW-0805">Transcription regulation</keyword>
<evidence type="ECO:0000256" key="2">
    <source>
        <dbReference type="ARBA" id="ARBA00022840"/>
    </source>
</evidence>
<gene>
    <name evidence="8" type="ORF">BN4901_1124</name>
</gene>
<dbReference type="PRINTS" id="PR01590">
    <property type="entry name" value="HTHFIS"/>
</dbReference>